<dbReference type="Gene3D" id="1.20.5.340">
    <property type="match status" value="1"/>
</dbReference>
<dbReference type="Proteomes" id="UP001189429">
    <property type="component" value="Unassembled WGS sequence"/>
</dbReference>
<sequence>DSNVGESMAIQDSAEGQVSSVVGQGGAEGQVGSIIGQGSAAEGQMSTAEGQVSTAEGQVSTAEGQAGIEGQVSTAEGQMSTAEGQMSTAEGQAGSAAEGQAGSAAEGQGSPEGGARLAAPSTLDAPSGSDPTIGQWDTSDRSTEADDGSSDDDEDTLAEKLSKYATWPKEIESAMTEVADLTDDDTQMEIALALSRASFSAQQAVVIDVELPLVDESAKPQSSSYRSPLLDLSSVATPSDACCDPTLTDRCPGACTQAELEEMKDKMEETRKRNSLSSEWGSDDAELGQRLEKSLKQPPNPLERIPFAGDPPPPMTPTTFDPYLDDEMASVALTDPYGSAMQDYPSDCDIEDETMYGVVATPTLGLLAAGVDGASPIRMPRKSVPDKLDLIEALNLEMNRLRGDLNPDNTDECEFAMTSFFQSGLIETLRQSRKKDEATVEQEQQDDKSPPPDVDLWTELKARGFVFSADKSKGNPMGGIWDRALNSNKKLRGDYMATKGYVNKKLFRADWAKGEFEKWEKKCQYTKSDSHTVSDIKDAEYMTMGRVAWKCGGGRSGMRMAQNYCQKCILMGGIWCKWCEMSETLLFLWTTQKLRDAWTRSWTSFETWSSTSPSPPTVAAPPIMDVDAAAGAGPPPQEVPQAAPPAPATPVVAKASSPGPPSVPGTPEEAAGSGSKVPTVAMLETPQQVNKNEGLAESAEKRPAPAAEGAARRSAKRKAGADGGGDGSSGAGAAGKTPKITVAPWLANLRKLRSGYVQVSAQDKTWKWAKGKEVRGDFDAAHERAMQGEGD</sequence>
<feature type="compositionally biased region" description="Low complexity" evidence="1">
    <location>
        <begin position="13"/>
        <end position="22"/>
    </location>
</feature>
<feature type="non-terminal residue" evidence="2">
    <location>
        <position position="791"/>
    </location>
</feature>
<proteinExistence type="predicted"/>
<comment type="caution">
    <text evidence="2">The sequence shown here is derived from an EMBL/GenBank/DDBJ whole genome shotgun (WGS) entry which is preliminary data.</text>
</comment>
<feature type="region of interest" description="Disordered" evidence="1">
    <location>
        <begin position="1"/>
        <end position="166"/>
    </location>
</feature>
<reference evidence="2" key="1">
    <citation type="submission" date="2023-10" db="EMBL/GenBank/DDBJ databases">
        <authorList>
            <person name="Chen Y."/>
            <person name="Shah S."/>
            <person name="Dougan E. K."/>
            <person name="Thang M."/>
            <person name="Chan C."/>
        </authorList>
    </citation>
    <scope>NUCLEOTIDE SEQUENCE [LARGE SCALE GENOMIC DNA]</scope>
</reference>
<keyword evidence="3" id="KW-1185">Reference proteome</keyword>
<feature type="region of interest" description="Disordered" evidence="1">
    <location>
        <begin position="692"/>
        <end position="738"/>
    </location>
</feature>
<feature type="compositionally biased region" description="Pro residues" evidence="1">
    <location>
        <begin position="633"/>
        <end position="648"/>
    </location>
</feature>
<feature type="compositionally biased region" description="Gly residues" evidence="1">
    <location>
        <begin position="721"/>
        <end position="733"/>
    </location>
</feature>
<dbReference type="EMBL" id="CAUYUJ010014349">
    <property type="protein sequence ID" value="CAK0840110.1"/>
    <property type="molecule type" value="Genomic_DNA"/>
</dbReference>
<feature type="compositionally biased region" description="Acidic residues" evidence="1">
    <location>
        <begin position="145"/>
        <end position="156"/>
    </location>
</feature>
<feature type="region of interest" description="Disordered" evidence="1">
    <location>
        <begin position="605"/>
        <end position="676"/>
    </location>
</feature>
<accession>A0ABN9T501</accession>
<feature type="compositionally biased region" description="Polar residues" evidence="1">
    <location>
        <begin position="44"/>
        <end position="63"/>
    </location>
</feature>
<evidence type="ECO:0000313" key="3">
    <source>
        <dbReference type="Proteomes" id="UP001189429"/>
    </source>
</evidence>
<feature type="compositionally biased region" description="Low complexity" evidence="1">
    <location>
        <begin position="89"/>
        <end position="115"/>
    </location>
</feature>
<name>A0ABN9T501_9DINO</name>
<feature type="region of interest" description="Disordered" evidence="1">
    <location>
        <begin position="432"/>
        <end position="454"/>
    </location>
</feature>
<feature type="non-terminal residue" evidence="2">
    <location>
        <position position="1"/>
    </location>
</feature>
<evidence type="ECO:0000256" key="1">
    <source>
        <dbReference type="SAM" id="MobiDB-lite"/>
    </source>
</evidence>
<organism evidence="2 3">
    <name type="scientific">Prorocentrum cordatum</name>
    <dbReference type="NCBI Taxonomy" id="2364126"/>
    <lineage>
        <taxon>Eukaryota</taxon>
        <taxon>Sar</taxon>
        <taxon>Alveolata</taxon>
        <taxon>Dinophyceae</taxon>
        <taxon>Prorocentrales</taxon>
        <taxon>Prorocentraceae</taxon>
        <taxon>Prorocentrum</taxon>
    </lineage>
</organism>
<protein>
    <submittedName>
        <fullName evidence="2">Uncharacterized protein</fullName>
    </submittedName>
</protein>
<gene>
    <name evidence="2" type="ORF">PCOR1329_LOCUS35615</name>
</gene>
<evidence type="ECO:0000313" key="2">
    <source>
        <dbReference type="EMBL" id="CAK0840110.1"/>
    </source>
</evidence>
<feature type="region of interest" description="Disordered" evidence="1">
    <location>
        <begin position="265"/>
        <end position="285"/>
    </location>
</feature>
<feature type="compositionally biased region" description="Polar residues" evidence="1">
    <location>
        <begin position="71"/>
        <end position="88"/>
    </location>
</feature>